<evidence type="ECO:0000313" key="1">
    <source>
        <dbReference type="EMBL" id="EFR31102.1"/>
    </source>
</evidence>
<protein>
    <submittedName>
        <fullName evidence="1">Uncharacterized protein</fullName>
    </submittedName>
</protein>
<accession>E4KPH9</accession>
<dbReference type="Proteomes" id="UP000005990">
    <property type="component" value="Unassembled WGS sequence"/>
</dbReference>
<proteinExistence type="predicted"/>
<dbReference type="AlphaFoldDB" id="E4KPH9"/>
<organism evidence="1 2">
    <name type="scientific">Eremococcus coleocola ACS-139-V-Col8</name>
    <dbReference type="NCBI Taxonomy" id="908337"/>
    <lineage>
        <taxon>Bacteria</taxon>
        <taxon>Bacillati</taxon>
        <taxon>Bacillota</taxon>
        <taxon>Bacilli</taxon>
        <taxon>Lactobacillales</taxon>
        <taxon>Aerococcaceae</taxon>
        <taxon>Eremococcus</taxon>
    </lineage>
</organism>
<reference evidence="1 2" key="1">
    <citation type="submission" date="2010-10" db="EMBL/GenBank/DDBJ databases">
        <authorList>
            <person name="Durkin A.S."/>
            <person name="Madupu R."/>
            <person name="Torralba M."/>
            <person name="Gillis M."/>
            <person name="Methe B."/>
            <person name="Sutton G."/>
            <person name="Nelson K.E."/>
        </authorList>
    </citation>
    <scope>NUCLEOTIDE SEQUENCE [LARGE SCALE GENOMIC DNA]</scope>
    <source>
        <strain evidence="1 2">ACS-139-V-Col8</strain>
    </source>
</reference>
<dbReference type="EMBL" id="AENN01000015">
    <property type="protein sequence ID" value="EFR31102.1"/>
    <property type="molecule type" value="Genomic_DNA"/>
</dbReference>
<keyword evidence="2" id="KW-1185">Reference proteome</keyword>
<comment type="caution">
    <text evidence="1">The sequence shown here is derived from an EMBL/GenBank/DDBJ whole genome shotgun (WGS) entry which is preliminary data.</text>
</comment>
<name>E4KPH9_9LACT</name>
<sequence length="38" mass="4283">MVRLGQNKPVKIHINAWSAISYALSMHGPAARRPRRAK</sequence>
<gene>
    <name evidence="1" type="ORF">HMPREF9257_1467</name>
</gene>
<evidence type="ECO:0000313" key="2">
    <source>
        <dbReference type="Proteomes" id="UP000005990"/>
    </source>
</evidence>